<dbReference type="Pfam" id="PF08282">
    <property type="entry name" value="Hydrolase_3"/>
    <property type="match status" value="1"/>
</dbReference>
<dbReference type="Gene3D" id="3.40.50.1000">
    <property type="entry name" value="HAD superfamily/HAD-like"/>
    <property type="match status" value="1"/>
</dbReference>
<proteinExistence type="predicted"/>
<dbReference type="RefSeq" id="WP_056984590.1">
    <property type="nucleotide sequence ID" value="NZ_AZGE01000017.1"/>
</dbReference>
<dbReference type="GO" id="GO:0005829">
    <property type="term" value="C:cytosol"/>
    <property type="evidence" value="ECO:0007669"/>
    <property type="project" value="TreeGrafter"/>
</dbReference>
<dbReference type="SFLD" id="SFLDS00003">
    <property type="entry name" value="Haloacid_Dehalogenase"/>
    <property type="match status" value="1"/>
</dbReference>
<evidence type="ECO:0000313" key="2">
    <source>
        <dbReference type="Proteomes" id="UP000050973"/>
    </source>
</evidence>
<dbReference type="CDD" id="cd07516">
    <property type="entry name" value="HAD_Pase"/>
    <property type="match status" value="1"/>
</dbReference>
<comment type="caution">
    <text evidence="1">The sequence shown here is derived from an EMBL/GenBank/DDBJ whole genome shotgun (WGS) entry which is preliminary data.</text>
</comment>
<dbReference type="InterPro" id="IPR023214">
    <property type="entry name" value="HAD_sf"/>
</dbReference>
<gene>
    <name evidence="1" type="ORF">FC49_GL000577</name>
</gene>
<dbReference type="PANTHER" id="PTHR10000:SF8">
    <property type="entry name" value="HAD SUPERFAMILY HYDROLASE-LIKE, TYPE 3"/>
    <property type="match status" value="1"/>
</dbReference>
<dbReference type="NCBIfam" id="NF007806">
    <property type="entry name" value="PRK10513.1"/>
    <property type="match status" value="1"/>
</dbReference>
<sequence>MAIKMVAIDIDGTLINDQREITPRTVAAIKKASQQGVKIVLCTGRPMTGVTAYLKQLGLNDRDDEYVVSFNGGLAQTTSGQVMVDESMAFDDYADWENYCLKENVHSQLETRDYIYTTNQDISKYTVYESDLVDMPIRYRSLDEMARIRDQYVIAKAMMVDEKDVIDRALANLPEELASRFSIVRSEDFYLEFMRKGVSKGQALDMLCKELGIAASEVMALGNAQNDNSMLEFAGHGVAMGNSIPETLAVADDVTADNNHDGVAAAIDKYVFNN</sequence>
<organism evidence="1 2">
    <name type="scientific">Limosilactobacillus oris DSM 4864</name>
    <dbReference type="NCBI Taxonomy" id="1423779"/>
    <lineage>
        <taxon>Bacteria</taxon>
        <taxon>Bacillati</taxon>
        <taxon>Bacillota</taxon>
        <taxon>Bacilli</taxon>
        <taxon>Lactobacillales</taxon>
        <taxon>Lactobacillaceae</taxon>
        <taxon>Limosilactobacillus</taxon>
    </lineage>
</organism>
<dbReference type="SUPFAM" id="SSF56784">
    <property type="entry name" value="HAD-like"/>
    <property type="match status" value="1"/>
</dbReference>
<reference evidence="1 2" key="1">
    <citation type="journal article" date="2015" name="Genome Announc.">
        <title>Expanding the biotechnology potential of lactobacilli through comparative genomics of 213 strains and associated genera.</title>
        <authorList>
            <person name="Sun Z."/>
            <person name="Harris H.M."/>
            <person name="McCann A."/>
            <person name="Guo C."/>
            <person name="Argimon S."/>
            <person name="Zhang W."/>
            <person name="Yang X."/>
            <person name="Jeffery I.B."/>
            <person name="Cooney J.C."/>
            <person name="Kagawa T.F."/>
            <person name="Liu W."/>
            <person name="Song Y."/>
            <person name="Salvetti E."/>
            <person name="Wrobel A."/>
            <person name="Rasinkangas P."/>
            <person name="Parkhill J."/>
            <person name="Rea M.C."/>
            <person name="O'Sullivan O."/>
            <person name="Ritari J."/>
            <person name="Douillard F.P."/>
            <person name="Paul Ross R."/>
            <person name="Yang R."/>
            <person name="Briner A.E."/>
            <person name="Felis G.E."/>
            <person name="de Vos W.M."/>
            <person name="Barrangou R."/>
            <person name="Klaenhammer T.R."/>
            <person name="Caufield P.W."/>
            <person name="Cui Y."/>
            <person name="Zhang H."/>
            <person name="O'Toole P.W."/>
        </authorList>
    </citation>
    <scope>NUCLEOTIDE SEQUENCE [LARGE SCALE GENOMIC DNA]</scope>
    <source>
        <strain evidence="1 2">DSM 4864</strain>
    </source>
</reference>
<dbReference type="PANTHER" id="PTHR10000">
    <property type="entry name" value="PHOSPHOSERINE PHOSPHATASE"/>
    <property type="match status" value="1"/>
</dbReference>
<dbReference type="NCBIfam" id="TIGR00099">
    <property type="entry name" value="Cof-subfamily"/>
    <property type="match status" value="1"/>
</dbReference>
<dbReference type="InterPro" id="IPR000150">
    <property type="entry name" value="Cof"/>
</dbReference>
<dbReference type="Gene3D" id="3.30.1240.10">
    <property type="match status" value="1"/>
</dbReference>
<dbReference type="InterPro" id="IPR036412">
    <property type="entry name" value="HAD-like_sf"/>
</dbReference>
<protein>
    <submittedName>
        <fullName evidence="1">Cof-like hydrolase</fullName>
    </submittedName>
</protein>
<dbReference type="GO" id="GO:0000287">
    <property type="term" value="F:magnesium ion binding"/>
    <property type="evidence" value="ECO:0007669"/>
    <property type="project" value="TreeGrafter"/>
</dbReference>
<dbReference type="SFLD" id="SFLDG01140">
    <property type="entry name" value="C2.B:_Phosphomannomutase_and_P"/>
    <property type="match status" value="1"/>
</dbReference>
<dbReference type="AlphaFoldDB" id="A0A0R1WJ89"/>
<dbReference type="NCBIfam" id="TIGR01484">
    <property type="entry name" value="HAD-SF-IIB"/>
    <property type="match status" value="1"/>
</dbReference>
<dbReference type="GO" id="GO:0016791">
    <property type="term" value="F:phosphatase activity"/>
    <property type="evidence" value="ECO:0007669"/>
    <property type="project" value="UniProtKB-ARBA"/>
</dbReference>
<dbReference type="PATRIC" id="fig|1423779.3.peg.586"/>
<evidence type="ECO:0000313" key="1">
    <source>
        <dbReference type="EMBL" id="KRM15027.1"/>
    </source>
</evidence>
<dbReference type="EMBL" id="AZGE01000017">
    <property type="protein sequence ID" value="KRM15027.1"/>
    <property type="molecule type" value="Genomic_DNA"/>
</dbReference>
<dbReference type="Proteomes" id="UP000050973">
    <property type="component" value="Unassembled WGS sequence"/>
</dbReference>
<name>A0A0R1WJ89_9LACO</name>
<accession>A0A0R1WJ89</accession>
<keyword evidence="1" id="KW-0378">Hydrolase</keyword>
<dbReference type="InterPro" id="IPR006379">
    <property type="entry name" value="HAD-SF_hydro_IIB"/>
</dbReference>